<dbReference type="SUPFAM" id="SSF51735">
    <property type="entry name" value="NAD(P)-binding Rossmann-fold domains"/>
    <property type="match status" value="1"/>
</dbReference>
<evidence type="ECO:0000313" key="5">
    <source>
        <dbReference type="Proteomes" id="UP000006514"/>
    </source>
</evidence>
<keyword evidence="2" id="KW-0521">NADP</keyword>
<dbReference type="OrthoDB" id="9997102at2759"/>
<organism evidence="4 5">
    <name type="scientific">Auricularia subglabra (strain TFB-10046 / SS5)</name>
    <name type="common">White-rot fungus</name>
    <name type="synonym">Auricularia delicata (strain TFB10046)</name>
    <dbReference type="NCBI Taxonomy" id="717982"/>
    <lineage>
        <taxon>Eukaryota</taxon>
        <taxon>Fungi</taxon>
        <taxon>Dikarya</taxon>
        <taxon>Basidiomycota</taxon>
        <taxon>Agaricomycotina</taxon>
        <taxon>Agaricomycetes</taxon>
        <taxon>Auriculariales</taxon>
        <taxon>Auriculariaceae</taxon>
        <taxon>Auricularia</taxon>
    </lineage>
</organism>
<accession>J0LF53</accession>
<dbReference type="EMBL" id="JH687884">
    <property type="protein sequence ID" value="EJD35649.1"/>
    <property type="molecule type" value="Genomic_DNA"/>
</dbReference>
<dbReference type="Pfam" id="PF05368">
    <property type="entry name" value="NmrA"/>
    <property type="match status" value="1"/>
</dbReference>
<dbReference type="KEGG" id="adl:AURDEDRAFT_175296"/>
<keyword evidence="5" id="KW-1185">Reference proteome</keyword>
<dbReference type="Proteomes" id="UP000006514">
    <property type="component" value="Unassembled WGS sequence"/>
</dbReference>
<sequence>MSLQRILVTGATGKQGGATVRALVRANENSASGARFEILGLTRNTESAAAKKLAALSNVKLLKGDLNDTPAVFRNAGGDIYGVFSVQAAMGGGASPASEERQGKALADEAEKAGVRHFVYTSVDIGKLEGTTGIPHFDSKRRVEEHIRAKQNLPFTILRPVAFMDNFFDPQMATVFATMVKNKLRPNTKLQLIDSSDIGEFAAIAFQQPEEWIGKTLSLAGEELPYAEMSKAFQDVTGKPPKTTLAIVGSLVNLMSKEMRTMFAFFDKDGYAADIARCREVYPGLKDFRQCVESRQGK</sequence>
<dbReference type="AlphaFoldDB" id="J0LF53"/>
<gene>
    <name evidence="4" type="ORF">AURDEDRAFT_175296</name>
</gene>
<dbReference type="InterPro" id="IPR051164">
    <property type="entry name" value="NmrA-like_oxidored"/>
</dbReference>
<dbReference type="Gene3D" id="3.40.50.720">
    <property type="entry name" value="NAD(P)-binding Rossmann-like Domain"/>
    <property type="match status" value="1"/>
</dbReference>
<evidence type="ECO:0000256" key="1">
    <source>
        <dbReference type="ARBA" id="ARBA00006328"/>
    </source>
</evidence>
<dbReference type="InterPro" id="IPR036291">
    <property type="entry name" value="NAD(P)-bd_dom_sf"/>
</dbReference>
<protein>
    <submittedName>
        <fullName evidence="4">Nucleoside-diphosphate-sugar epimerase family protein</fullName>
    </submittedName>
</protein>
<dbReference type="eggNOG" id="ENOG502S0XK">
    <property type="taxonomic scope" value="Eukaryota"/>
</dbReference>
<feature type="domain" description="NmrA-like" evidence="3">
    <location>
        <begin position="4"/>
        <end position="279"/>
    </location>
</feature>
<evidence type="ECO:0000256" key="2">
    <source>
        <dbReference type="ARBA" id="ARBA00022857"/>
    </source>
</evidence>
<comment type="similarity">
    <text evidence="1">Belongs to the NmrA-type oxidoreductase family.</text>
</comment>
<dbReference type="PANTHER" id="PTHR42748">
    <property type="entry name" value="NITROGEN METABOLITE REPRESSION PROTEIN NMRA FAMILY MEMBER"/>
    <property type="match status" value="1"/>
</dbReference>
<evidence type="ECO:0000259" key="3">
    <source>
        <dbReference type="Pfam" id="PF05368"/>
    </source>
</evidence>
<reference evidence="5" key="1">
    <citation type="journal article" date="2012" name="Science">
        <title>The Paleozoic origin of enzymatic lignin decomposition reconstructed from 31 fungal genomes.</title>
        <authorList>
            <person name="Floudas D."/>
            <person name="Binder M."/>
            <person name="Riley R."/>
            <person name="Barry K."/>
            <person name="Blanchette R.A."/>
            <person name="Henrissat B."/>
            <person name="Martinez A.T."/>
            <person name="Otillar R."/>
            <person name="Spatafora J.W."/>
            <person name="Yadav J.S."/>
            <person name="Aerts A."/>
            <person name="Benoit I."/>
            <person name="Boyd A."/>
            <person name="Carlson A."/>
            <person name="Copeland A."/>
            <person name="Coutinho P.M."/>
            <person name="de Vries R.P."/>
            <person name="Ferreira P."/>
            <person name="Findley K."/>
            <person name="Foster B."/>
            <person name="Gaskell J."/>
            <person name="Glotzer D."/>
            <person name="Gorecki P."/>
            <person name="Heitman J."/>
            <person name="Hesse C."/>
            <person name="Hori C."/>
            <person name="Igarashi K."/>
            <person name="Jurgens J.A."/>
            <person name="Kallen N."/>
            <person name="Kersten P."/>
            <person name="Kohler A."/>
            <person name="Kuees U."/>
            <person name="Kumar T.K.A."/>
            <person name="Kuo A."/>
            <person name="LaButti K."/>
            <person name="Larrondo L.F."/>
            <person name="Lindquist E."/>
            <person name="Ling A."/>
            <person name="Lombard V."/>
            <person name="Lucas S."/>
            <person name="Lundell T."/>
            <person name="Martin R."/>
            <person name="McLaughlin D.J."/>
            <person name="Morgenstern I."/>
            <person name="Morin E."/>
            <person name="Murat C."/>
            <person name="Nagy L.G."/>
            <person name="Nolan M."/>
            <person name="Ohm R.A."/>
            <person name="Patyshakuliyeva A."/>
            <person name="Rokas A."/>
            <person name="Ruiz-Duenas F.J."/>
            <person name="Sabat G."/>
            <person name="Salamov A."/>
            <person name="Samejima M."/>
            <person name="Schmutz J."/>
            <person name="Slot J.C."/>
            <person name="St John F."/>
            <person name="Stenlid J."/>
            <person name="Sun H."/>
            <person name="Sun S."/>
            <person name="Syed K."/>
            <person name="Tsang A."/>
            <person name="Wiebenga A."/>
            <person name="Young D."/>
            <person name="Pisabarro A."/>
            <person name="Eastwood D.C."/>
            <person name="Martin F."/>
            <person name="Cullen D."/>
            <person name="Grigoriev I.V."/>
            <person name="Hibbett D.S."/>
        </authorList>
    </citation>
    <scope>NUCLEOTIDE SEQUENCE [LARGE SCALE GENOMIC DNA]</scope>
    <source>
        <strain evidence="5">TFB10046</strain>
    </source>
</reference>
<dbReference type="GO" id="GO:0005634">
    <property type="term" value="C:nucleus"/>
    <property type="evidence" value="ECO:0007669"/>
    <property type="project" value="TreeGrafter"/>
</dbReference>
<dbReference type="InterPro" id="IPR008030">
    <property type="entry name" value="NmrA-like"/>
</dbReference>
<proteinExistence type="inferred from homology"/>
<dbReference type="CDD" id="cd05251">
    <property type="entry name" value="NmrA_like_SDR_a"/>
    <property type="match status" value="1"/>
</dbReference>
<dbReference type="Gene3D" id="3.90.25.10">
    <property type="entry name" value="UDP-galactose 4-epimerase, domain 1"/>
    <property type="match status" value="1"/>
</dbReference>
<dbReference type="OMA" id="YEHMQET"/>
<evidence type="ECO:0000313" key="4">
    <source>
        <dbReference type="EMBL" id="EJD35649.1"/>
    </source>
</evidence>
<dbReference type="InParanoid" id="J0LF53"/>
<name>J0LF53_AURST</name>
<dbReference type="PANTHER" id="PTHR42748:SF7">
    <property type="entry name" value="NMRA LIKE REDOX SENSOR 1-RELATED"/>
    <property type="match status" value="1"/>
</dbReference>